<evidence type="ECO:0008006" key="8">
    <source>
        <dbReference type="Google" id="ProtNLM"/>
    </source>
</evidence>
<evidence type="ECO:0000313" key="7">
    <source>
        <dbReference type="Proteomes" id="UP000642876"/>
    </source>
</evidence>
<sequence length="135" mass="14417">MRNFRKAALAGATAVAVAFGSTAVATAETTEDTTAAENTYVAPSRPVEDKDGKDGVEPASSEKITHSEWLQFRDEDGNLRGTDGRAIFGEKDNFDAQPQYAKLAYGATIFTVVSALVGLIVGPLYNFIVHGDVQF</sequence>
<reference evidence="6 7" key="1">
    <citation type="submission" date="2020-08" db="EMBL/GenBank/DDBJ databases">
        <title>novel species in genus Corynebacterium.</title>
        <authorList>
            <person name="Zhang G."/>
        </authorList>
    </citation>
    <scope>NUCLEOTIDE SEQUENCE [LARGE SCALE GENOMIC DNA]</scope>
    <source>
        <strain evidence="5">Zg-917</strain>
        <strain evidence="6 7">zg-917</strain>
    </source>
</reference>
<feature type="signal peptide" evidence="3">
    <location>
        <begin position="1"/>
        <end position="27"/>
    </location>
</feature>
<feature type="compositionally biased region" description="Low complexity" evidence="1">
    <location>
        <begin position="30"/>
        <end position="39"/>
    </location>
</feature>
<dbReference type="RefSeq" id="WP_171192687.1">
    <property type="nucleotide sequence ID" value="NZ_CP061032.1"/>
</dbReference>
<evidence type="ECO:0000256" key="3">
    <source>
        <dbReference type="SAM" id="SignalP"/>
    </source>
</evidence>
<evidence type="ECO:0000256" key="1">
    <source>
        <dbReference type="SAM" id="MobiDB-lite"/>
    </source>
</evidence>
<feature type="region of interest" description="Disordered" evidence="1">
    <location>
        <begin position="30"/>
        <end position="67"/>
    </location>
</feature>
<proteinExistence type="predicted"/>
<feature type="transmembrane region" description="Helical" evidence="2">
    <location>
        <begin position="103"/>
        <end position="128"/>
    </location>
</feature>
<dbReference type="KEGG" id="cluj:IAU68_07480"/>
<protein>
    <recommendedName>
        <fullName evidence="8">Or membrane protein</fullName>
    </recommendedName>
</protein>
<evidence type="ECO:0000313" key="6">
    <source>
        <dbReference type="Proteomes" id="UP000516235"/>
    </source>
</evidence>
<organism evidence="5 6">
    <name type="scientific">Corynebacterium lujinxingii</name>
    <dbReference type="NCBI Taxonomy" id="2763010"/>
    <lineage>
        <taxon>Bacteria</taxon>
        <taxon>Bacillati</taxon>
        <taxon>Actinomycetota</taxon>
        <taxon>Actinomycetes</taxon>
        <taxon>Mycobacteriales</taxon>
        <taxon>Corynebacteriaceae</taxon>
        <taxon>Corynebacterium</taxon>
    </lineage>
</organism>
<feature type="chain" id="PRO_5028978014" description="Or membrane protein" evidence="3">
    <location>
        <begin position="28"/>
        <end position="135"/>
    </location>
</feature>
<dbReference type="Proteomes" id="UP000516235">
    <property type="component" value="Chromosome"/>
</dbReference>
<keyword evidence="2" id="KW-1133">Transmembrane helix</keyword>
<feature type="compositionally biased region" description="Basic and acidic residues" evidence="1">
    <location>
        <begin position="46"/>
        <end position="56"/>
    </location>
</feature>
<dbReference type="AlphaFoldDB" id="A0A7H0JWX7"/>
<evidence type="ECO:0000256" key="2">
    <source>
        <dbReference type="SAM" id="Phobius"/>
    </source>
</evidence>
<evidence type="ECO:0000313" key="4">
    <source>
        <dbReference type="EMBL" id="MBC3178038.1"/>
    </source>
</evidence>
<accession>A0A7H0JWX7</accession>
<keyword evidence="7" id="KW-1185">Reference proteome</keyword>
<keyword evidence="3" id="KW-0732">Signal</keyword>
<keyword evidence="2" id="KW-0812">Transmembrane</keyword>
<gene>
    <name evidence="4" type="ORF">H7348_01720</name>
    <name evidence="5" type="ORF">IAU68_07480</name>
</gene>
<dbReference type="EMBL" id="JACMYE010000001">
    <property type="protein sequence ID" value="MBC3178038.1"/>
    <property type="molecule type" value="Genomic_DNA"/>
</dbReference>
<name>A0A7H0JWX7_9CORY</name>
<evidence type="ECO:0000313" key="5">
    <source>
        <dbReference type="EMBL" id="QNP89543.1"/>
    </source>
</evidence>
<dbReference type="EMBL" id="CP061032">
    <property type="protein sequence ID" value="QNP89543.1"/>
    <property type="molecule type" value="Genomic_DNA"/>
</dbReference>
<keyword evidence="2" id="KW-0472">Membrane</keyword>
<dbReference type="Proteomes" id="UP000642876">
    <property type="component" value="Unassembled WGS sequence"/>
</dbReference>